<keyword evidence="2" id="KW-0677">Repeat</keyword>
<dbReference type="Pfam" id="PF13249">
    <property type="entry name" value="SQHop_cyclase_N"/>
    <property type="match status" value="1"/>
</dbReference>
<evidence type="ECO:0000259" key="5">
    <source>
        <dbReference type="Pfam" id="PF13243"/>
    </source>
</evidence>
<evidence type="ECO:0000256" key="2">
    <source>
        <dbReference type="ARBA" id="ARBA00022737"/>
    </source>
</evidence>
<reference evidence="7 8" key="1">
    <citation type="submission" date="2024-09" db="EMBL/GenBank/DDBJ databases">
        <title>Chromosome-scale assembly of Riccia fluitans.</title>
        <authorList>
            <person name="Paukszto L."/>
            <person name="Sawicki J."/>
            <person name="Karawczyk K."/>
            <person name="Piernik-Szablinska J."/>
            <person name="Szczecinska M."/>
            <person name="Mazdziarz M."/>
        </authorList>
    </citation>
    <scope>NUCLEOTIDE SEQUENCE [LARGE SCALE GENOMIC DNA]</scope>
    <source>
        <strain evidence="7">Rf_01</strain>
        <tissue evidence="7">Aerial parts of the thallus</tissue>
    </source>
</reference>
<sequence length="739" mass="83412">MAVGPQDACSGPQIAVRIRAIILVEFSLTTLSNFAAAHTVKRHLHNSLDCTYLYSIVLMDSSDGVSEAIQHAAEHLLSIQRPAEHFWCAELEANSTITSEYVMAYQILGLQFHESKAEKIVKYYRERQNPADGSWSIAYGAEGEISTTCEAYLALTILGIDAEDVVLRRAKSFILSKGGLAAVRIFTRINFALFGLFPWEAVPVLPAELILLPPEMPVNLYNFSSWARSTIVPLLVINNHRPVYKLPNERCYTAMDGLWVSRTDRNVPYVPPLRQVLVKHGSSWKSFVSVMEVMLKIYERFKLGSLRRYAIAKCMKFIVEHQEMQGDTAGIFPPMAYGAIAMTLEGYSVDSEEVVKSLQAIERFSWETDGQYRVQSCVSPVWDTSLATIALLDCGWSPEDARLESAVQWMLNRQVLVEHGDWKVYRPRLESGGWAFEYFNSWYPDVDDSATVLISLFKHDRNSIHRSNVQRGIKWVVGMQNRDGGWGAFDVENDKLFLNDIPFSDMDSLCDPSCPDLAGHILEMLGIYLQISEEYKHVEPHRSLRAEAEASIGRGVKYLRDAQEIQGSWFGRWGVNYLYGTSACLCGLAKIGFPESDFMVSRAVGWLKECQNDDGGWGEGVESYKDKSTMGKGIESTASQTAWAVIGLLAYLPSSELSIKRGVMWLLQNLRPSEEPVDAYEGGVRVPVNYSRGKTWKEEHFTGTGFPNHFYIRYHLYRHYFPMMALGRYAQSQSSATSF</sequence>
<dbReference type="NCBIfam" id="TIGR01507">
    <property type="entry name" value="hopene_cyclase"/>
    <property type="match status" value="1"/>
</dbReference>
<dbReference type="GO" id="GO:0016853">
    <property type="term" value="F:isomerase activity"/>
    <property type="evidence" value="ECO:0007669"/>
    <property type="project" value="UniProtKB-KW"/>
</dbReference>
<keyword evidence="8" id="KW-1185">Reference proteome</keyword>
<keyword evidence="3 4" id="KW-0413">Isomerase</keyword>
<dbReference type="CDD" id="cd02892">
    <property type="entry name" value="SQCY_1"/>
    <property type="match status" value="1"/>
</dbReference>
<evidence type="ECO:0000256" key="3">
    <source>
        <dbReference type="ARBA" id="ARBA00023235"/>
    </source>
</evidence>
<proteinExistence type="inferred from homology"/>
<evidence type="ECO:0000259" key="6">
    <source>
        <dbReference type="Pfam" id="PF13249"/>
    </source>
</evidence>
<dbReference type="InterPro" id="IPR006400">
    <property type="entry name" value="Hopene-cyclase"/>
</dbReference>
<accession>A0ABD1XJ75</accession>
<dbReference type="PANTHER" id="PTHR11764:SF82">
    <property type="entry name" value="TERPENE CYCLASE_MUTASE FAMILY MEMBER"/>
    <property type="match status" value="1"/>
</dbReference>
<dbReference type="InterPro" id="IPR032696">
    <property type="entry name" value="SQ_cyclase_C"/>
</dbReference>
<dbReference type="SFLD" id="SFLDG01016">
    <property type="entry name" value="Prenyltransferase_Like_2"/>
    <property type="match status" value="1"/>
</dbReference>
<dbReference type="AlphaFoldDB" id="A0ABD1XJ75"/>
<dbReference type="InterPro" id="IPR008930">
    <property type="entry name" value="Terpenoid_cyclase/PrenylTrfase"/>
</dbReference>
<dbReference type="EMBL" id="JBHFFA010000008">
    <property type="protein sequence ID" value="KAL2607981.1"/>
    <property type="molecule type" value="Genomic_DNA"/>
</dbReference>
<dbReference type="InterPro" id="IPR018333">
    <property type="entry name" value="Squalene_cyclase"/>
</dbReference>
<dbReference type="EC" id="5.4.99.-" evidence="4"/>
<name>A0ABD1XJ75_9MARC</name>
<dbReference type="Pfam" id="PF13243">
    <property type="entry name" value="SQHop_cyclase_C"/>
    <property type="match status" value="1"/>
</dbReference>
<feature type="domain" description="Squalene cyclase N-terminal" evidence="6">
    <location>
        <begin position="69"/>
        <end position="369"/>
    </location>
</feature>
<dbReference type="Proteomes" id="UP001605036">
    <property type="component" value="Unassembled WGS sequence"/>
</dbReference>
<protein>
    <recommendedName>
        <fullName evidence="4">Terpene cyclase/mutase family member</fullName>
        <ecNumber evidence="4">5.4.99.-</ecNumber>
    </recommendedName>
</protein>
<evidence type="ECO:0000313" key="7">
    <source>
        <dbReference type="EMBL" id="KAL2607981.1"/>
    </source>
</evidence>
<evidence type="ECO:0000256" key="4">
    <source>
        <dbReference type="RuleBase" id="RU362003"/>
    </source>
</evidence>
<dbReference type="SUPFAM" id="SSF48239">
    <property type="entry name" value="Terpenoid cyclases/Protein prenyltransferases"/>
    <property type="match status" value="2"/>
</dbReference>
<evidence type="ECO:0000313" key="8">
    <source>
        <dbReference type="Proteomes" id="UP001605036"/>
    </source>
</evidence>
<evidence type="ECO:0000256" key="1">
    <source>
        <dbReference type="ARBA" id="ARBA00009755"/>
    </source>
</evidence>
<comment type="similarity">
    <text evidence="1 4">Belongs to the terpene cyclase/mutase family.</text>
</comment>
<organism evidence="7 8">
    <name type="scientific">Riccia fluitans</name>
    <dbReference type="NCBI Taxonomy" id="41844"/>
    <lineage>
        <taxon>Eukaryota</taxon>
        <taxon>Viridiplantae</taxon>
        <taxon>Streptophyta</taxon>
        <taxon>Embryophyta</taxon>
        <taxon>Marchantiophyta</taxon>
        <taxon>Marchantiopsida</taxon>
        <taxon>Marchantiidae</taxon>
        <taxon>Marchantiales</taxon>
        <taxon>Ricciaceae</taxon>
        <taxon>Riccia</taxon>
    </lineage>
</organism>
<feature type="domain" description="Squalene cyclase C-terminal" evidence="5">
    <location>
        <begin position="378"/>
        <end position="730"/>
    </location>
</feature>
<dbReference type="Gene3D" id="1.50.10.20">
    <property type="match status" value="2"/>
</dbReference>
<dbReference type="InterPro" id="IPR032697">
    <property type="entry name" value="SQ_cyclase_N"/>
</dbReference>
<gene>
    <name evidence="7" type="ORF">R1flu_026554</name>
</gene>
<dbReference type="NCBIfam" id="TIGR01787">
    <property type="entry name" value="squalene_cyclas"/>
    <property type="match status" value="1"/>
</dbReference>
<dbReference type="PANTHER" id="PTHR11764">
    <property type="entry name" value="TERPENE CYCLASE/MUTASE FAMILY MEMBER"/>
    <property type="match status" value="1"/>
</dbReference>
<comment type="caution">
    <text evidence="7">The sequence shown here is derived from an EMBL/GenBank/DDBJ whole genome shotgun (WGS) entry which is preliminary data.</text>
</comment>